<gene>
    <name evidence="4" type="ORF">A2633_00655</name>
</gene>
<protein>
    <recommendedName>
        <fullName evidence="3">NADAR domain-containing protein</fullName>
    </recommendedName>
</protein>
<dbReference type="InterPro" id="IPR037238">
    <property type="entry name" value="YbiA-like_sf"/>
</dbReference>
<comment type="caution">
    <text evidence="4">The sequence shown here is derived from an EMBL/GenBank/DDBJ whole genome shotgun (WGS) entry which is preliminary data.</text>
</comment>
<evidence type="ECO:0000256" key="2">
    <source>
        <dbReference type="ARBA" id="ARBA00000751"/>
    </source>
</evidence>
<organism evidence="4 5">
    <name type="scientific">Candidatus Sungbacteria bacterium RIFCSPHIGHO2_01_FULL_47_32</name>
    <dbReference type="NCBI Taxonomy" id="1802264"/>
    <lineage>
        <taxon>Bacteria</taxon>
        <taxon>Candidatus Sungiibacteriota</taxon>
    </lineage>
</organism>
<dbReference type="CDD" id="cd15457">
    <property type="entry name" value="NADAR"/>
    <property type="match status" value="1"/>
</dbReference>
<comment type="catalytic activity">
    <reaction evidence="2">
        <text>2,5-diamino-6-hydroxy-4-(5-phosphoribosylamino)-pyrimidine + H2O = 2,5,6-triamino-4-hydroxypyrimidine + D-ribose 5-phosphate</text>
        <dbReference type="Rhea" id="RHEA:23436"/>
        <dbReference type="ChEBI" id="CHEBI:15377"/>
        <dbReference type="ChEBI" id="CHEBI:58614"/>
        <dbReference type="ChEBI" id="CHEBI:78346"/>
        <dbReference type="ChEBI" id="CHEBI:137796"/>
    </reaction>
</comment>
<comment type="catalytic activity">
    <reaction evidence="1">
        <text>5-amino-6-(5-phospho-D-ribosylamino)uracil + H2O = 5,6-diaminouracil + D-ribose 5-phosphate</text>
        <dbReference type="Rhea" id="RHEA:55020"/>
        <dbReference type="ChEBI" id="CHEBI:15377"/>
        <dbReference type="ChEBI" id="CHEBI:46252"/>
        <dbReference type="ChEBI" id="CHEBI:58453"/>
        <dbReference type="ChEBI" id="CHEBI:78346"/>
    </reaction>
</comment>
<dbReference type="EMBL" id="MHQC01000046">
    <property type="protein sequence ID" value="OGZ93938.1"/>
    <property type="molecule type" value="Genomic_DNA"/>
</dbReference>
<evidence type="ECO:0000256" key="1">
    <source>
        <dbReference type="ARBA" id="ARBA00000022"/>
    </source>
</evidence>
<accession>A0A1G2K680</accession>
<dbReference type="Proteomes" id="UP000177152">
    <property type="component" value="Unassembled WGS sequence"/>
</dbReference>
<dbReference type="AlphaFoldDB" id="A0A1G2K680"/>
<sequence length="147" mass="17089">MEKVLFFGGKWGCFSNMSSFMVYWRGIDWNTSEHAYMAAKFDDPLIVARIRYSRSGMEAKKLAEMYASKIVPDWDDKKLQIMEEIVRAKLAQHPFIQKKLRQTGALEMVEDSPTDSFWGRGPDWKGENHLGKIWMKLRDELGFEAGT</sequence>
<evidence type="ECO:0000313" key="4">
    <source>
        <dbReference type="EMBL" id="OGZ93938.1"/>
    </source>
</evidence>
<evidence type="ECO:0000259" key="3">
    <source>
        <dbReference type="Pfam" id="PF08719"/>
    </source>
</evidence>
<dbReference type="InterPro" id="IPR012816">
    <property type="entry name" value="NADAR"/>
</dbReference>
<feature type="domain" description="NADAR" evidence="3">
    <location>
        <begin position="10"/>
        <end position="141"/>
    </location>
</feature>
<reference evidence="4 5" key="1">
    <citation type="journal article" date="2016" name="Nat. Commun.">
        <title>Thousands of microbial genomes shed light on interconnected biogeochemical processes in an aquifer system.</title>
        <authorList>
            <person name="Anantharaman K."/>
            <person name="Brown C.T."/>
            <person name="Hug L.A."/>
            <person name="Sharon I."/>
            <person name="Castelle C.J."/>
            <person name="Probst A.J."/>
            <person name="Thomas B.C."/>
            <person name="Singh A."/>
            <person name="Wilkins M.J."/>
            <person name="Karaoz U."/>
            <person name="Brodie E.L."/>
            <person name="Williams K.H."/>
            <person name="Hubbard S.S."/>
            <person name="Banfield J.F."/>
        </authorList>
    </citation>
    <scope>NUCLEOTIDE SEQUENCE [LARGE SCALE GENOMIC DNA]</scope>
</reference>
<dbReference type="SUPFAM" id="SSF143990">
    <property type="entry name" value="YbiA-like"/>
    <property type="match status" value="1"/>
</dbReference>
<dbReference type="Pfam" id="PF08719">
    <property type="entry name" value="NADAR"/>
    <property type="match status" value="1"/>
</dbReference>
<name>A0A1G2K680_9BACT</name>
<dbReference type="Gene3D" id="1.10.357.40">
    <property type="entry name" value="YbiA-like"/>
    <property type="match status" value="1"/>
</dbReference>
<proteinExistence type="predicted"/>
<dbReference type="NCBIfam" id="TIGR02464">
    <property type="entry name" value="ribofla_fusion"/>
    <property type="match status" value="1"/>
</dbReference>
<evidence type="ECO:0000313" key="5">
    <source>
        <dbReference type="Proteomes" id="UP000177152"/>
    </source>
</evidence>